<evidence type="ECO:0000313" key="1">
    <source>
        <dbReference type="EMBL" id="QHT35718.1"/>
    </source>
</evidence>
<dbReference type="AlphaFoldDB" id="A0A6C0F2L1"/>
<proteinExistence type="predicted"/>
<reference evidence="1" key="1">
    <citation type="journal article" date="2020" name="Nature">
        <title>Giant virus diversity and host interactions through global metagenomics.</title>
        <authorList>
            <person name="Schulz F."/>
            <person name="Roux S."/>
            <person name="Paez-Espino D."/>
            <person name="Jungbluth S."/>
            <person name="Walsh D.A."/>
            <person name="Denef V.J."/>
            <person name="McMahon K.D."/>
            <person name="Konstantinidis K.T."/>
            <person name="Eloe-Fadrosh E.A."/>
            <person name="Kyrpides N.C."/>
            <person name="Woyke T."/>
        </authorList>
    </citation>
    <scope>NUCLEOTIDE SEQUENCE</scope>
    <source>
        <strain evidence="1">GVMAG-M-3300009181-41</strain>
    </source>
</reference>
<sequence>MLDKLAHVLASALVFALFVPGVLVTLGGKYSVLVHAVLFALVHQVVRHFLDGLLATLGVPALGAPKKGLYGENGHGQRQM</sequence>
<organism evidence="1">
    <name type="scientific">viral metagenome</name>
    <dbReference type="NCBI Taxonomy" id="1070528"/>
    <lineage>
        <taxon>unclassified sequences</taxon>
        <taxon>metagenomes</taxon>
        <taxon>organismal metagenomes</taxon>
    </lineage>
</organism>
<accession>A0A6C0F2L1</accession>
<name>A0A6C0F2L1_9ZZZZ</name>
<dbReference type="EMBL" id="MN739025">
    <property type="protein sequence ID" value="QHT35718.1"/>
    <property type="molecule type" value="Genomic_DNA"/>
</dbReference>
<protein>
    <submittedName>
        <fullName evidence="1">Uncharacterized protein</fullName>
    </submittedName>
</protein>